<name>A0A090FAI9_MESPL</name>
<proteinExistence type="predicted"/>
<evidence type="ECO:0000313" key="1">
    <source>
        <dbReference type="EMBL" id="CDX40941.1"/>
    </source>
</evidence>
<dbReference type="GeneID" id="31891986"/>
<dbReference type="AlphaFoldDB" id="A0A090FAI9"/>
<organism evidence="1 2">
    <name type="scientific">Mesorhizobium plurifarium</name>
    <dbReference type="NCBI Taxonomy" id="69974"/>
    <lineage>
        <taxon>Bacteria</taxon>
        <taxon>Pseudomonadati</taxon>
        <taxon>Pseudomonadota</taxon>
        <taxon>Alphaproteobacteria</taxon>
        <taxon>Hyphomicrobiales</taxon>
        <taxon>Phyllobacteriaceae</taxon>
        <taxon>Mesorhizobium</taxon>
    </lineage>
</organism>
<accession>A0A090FAI9</accession>
<evidence type="ECO:0000313" key="2">
    <source>
        <dbReference type="Proteomes" id="UP000046373"/>
    </source>
</evidence>
<dbReference type="Proteomes" id="UP000046373">
    <property type="component" value="Unassembled WGS sequence"/>
</dbReference>
<gene>
    <name evidence="1" type="ORF">MPLDJ20_310015</name>
</gene>
<sequence>MKRNPPVVIGDKNVSRASGKILPLAPVFRVPAYWPKTIVTAVCQTMTVPNSTSWPAAYHGKRISQKHRLEI</sequence>
<dbReference type="EMBL" id="CCNB01000025">
    <property type="protein sequence ID" value="CDX40941.1"/>
    <property type="molecule type" value="Genomic_DNA"/>
</dbReference>
<protein>
    <submittedName>
        <fullName evidence="1">Uncharacterized protein</fullName>
    </submittedName>
</protein>
<reference evidence="1 2" key="1">
    <citation type="submission" date="2014-08" db="EMBL/GenBank/DDBJ databases">
        <authorList>
            <person name="Moulin Lionel"/>
        </authorList>
    </citation>
    <scope>NUCLEOTIDE SEQUENCE [LARGE SCALE GENOMIC DNA]</scope>
</reference>